<dbReference type="GO" id="GO:1990316">
    <property type="term" value="C:Atg1/ULK1 kinase complex"/>
    <property type="evidence" value="ECO:0007669"/>
    <property type="project" value="TreeGrafter"/>
</dbReference>
<dbReference type="FunFam" id="3.10.20.90:FF:000049">
    <property type="entry name" value="RB1-inducible coiled-coil protein 1 isoform X1"/>
    <property type="match status" value="1"/>
</dbReference>
<evidence type="ECO:0000256" key="10">
    <source>
        <dbReference type="ARBA" id="ARBA00023163"/>
    </source>
</evidence>
<evidence type="ECO:0000256" key="13">
    <source>
        <dbReference type="ARBA" id="ARBA00023306"/>
    </source>
</evidence>
<dbReference type="AlphaFoldDB" id="A0A653BRN2"/>
<dbReference type="Pfam" id="PF04108">
    <property type="entry name" value="ATG17_like"/>
    <property type="match status" value="1"/>
</dbReference>
<dbReference type="GO" id="GO:0000422">
    <property type="term" value="P:autophagy of mitochondrion"/>
    <property type="evidence" value="ECO:0007669"/>
    <property type="project" value="TreeGrafter"/>
</dbReference>
<dbReference type="GO" id="GO:0000045">
    <property type="term" value="P:autophagosome assembly"/>
    <property type="evidence" value="ECO:0007669"/>
    <property type="project" value="InterPro"/>
</dbReference>
<dbReference type="GO" id="GO:0061709">
    <property type="term" value="P:reticulophagy"/>
    <property type="evidence" value="ECO:0007669"/>
    <property type="project" value="TreeGrafter"/>
</dbReference>
<accession>A0A653BRN2</accession>
<dbReference type="GO" id="GO:0005634">
    <property type="term" value="C:nucleus"/>
    <property type="evidence" value="ECO:0007669"/>
    <property type="project" value="UniProtKB-SubCell"/>
</dbReference>
<gene>
    <name evidence="20" type="ORF">CALMAC_LOCUS3199</name>
</gene>
<evidence type="ECO:0000259" key="19">
    <source>
        <dbReference type="Pfam" id="PF04108"/>
    </source>
</evidence>
<keyword evidence="5" id="KW-0963">Cytoplasm</keyword>
<dbReference type="PANTHER" id="PTHR13222:SF1">
    <property type="entry name" value="RB1-INDUCIBLE COILED-COIL PROTEIN 1"/>
    <property type="match status" value="1"/>
</dbReference>
<feature type="coiled-coil region" evidence="17">
    <location>
        <begin position="836"/>
        <end position="909"/>
    </location>
</feature>
<dbReference type="GO" id="GO:0005829">
    <property type="term" value="C:cytosol"/>
    <property type="evidence" value="ECO:0007669"/>
    <property type="project" value="UniProtKB-SubCell"/>
</dbReference>
<dbReference type="GO" id="GO:0061723">
    <property type="term" value="P:glycophagy"/>
    <property type="evidence" value="ECO:0007669"/>
    <property type="project" value="TreeGrafter"/>
</dbReference>
<keyword evidence="21" id="KW-1185">Reference proteome</keyword>
<reference evidence="20 21" key="1">
    <citation type="submission" date="2019-01" db="EMBL/GenBank/DDBJ databases">
        <authorList>
            <person name="Sayadi A."/>
        </authorList>
    </citation>
    <scope>NUCLEOTIDE SEQUENCE [LARGE SCALE GENOMIC DNA]</scope>
</reference>
<evidence type="ECO:0000256" key="3">
    <source>
        <dbReference type="ARBA" id="ARBA00004371"/>
    </source>
</evidence>
<dbReference type="GO" id="GO:0034045">
    <property type="term" value="C:phagophore assembly site membrane"/>
    <property type="evidence" value="ECO:0007669"/>
    <property type="project" value="TreeGrafter"/>
</dbReference>
<protein>
    <recommendedName>
        <fullName evidence="15">RB1-inducible coiled-coil protein 1</fullName>
    </recommendedName>
    <alternativeName>
        <fullName evidence="16">FAK family kinase-interacting protein of 200 kDa</fullName>
    </alternativeName>
</protein>
<dbReference type="InterPro" id="IPR040040">
    <property type="entry name" value="ATG11"/>
</dbReference>
<evidence type="ECO:0000256" key="4">
    <source>
        <dbReference type="ARBA" id="ARBA00004514"/>
    </source>
</evidence>
<evidence type="ECO:0000256" key="2">
    <source>
        <dbReference type="ARBA" id="ARBA00004329"/>
    </source>
</evidence>
<feature type="compositionally biased region" description="Basic residues" evidence="18">
    <location>
        <begin position="975"/>
        <end position="988"/>
    </location>
</feature>
<evidence type="ECO:0000256" key="5">
    <source>
        <dbReference type="ARBA" id="ARBA00022490"/>
    </source>
</evidence>
<name>A0A653BRN2_CALMS</name>
<evidence type="ECO:0000256" key="8">
    <source>
        <dbReference type="ARBA" id="ARBA00023015"/>
    </source>
</evidence>
<evidence type="ECO:0000256" key="17">
    <source>
        <dbReference type="SAM" id="Coils"/>
    </source>
</evidence>
<dbReference type="Gene3D" id="3.10.20.90">
    <property type="entry name" value="Phosphatidylinositol 3-kinase Catalytic Subunit, Chain A, domain 1"/>
    <property type="match status" value="1"/>
</dbReference>
<evidence type="ECO:0000313" key="21">
    <source>
        <dbReference type="Proteomes" id="UP000410492"/>
    </source>
</evidence>
<evidence type="ECO:0000256" key="6">
    <source>
        <dbReference type="ARBA" id="ARBA00022553"/>
    </source>
</evidence>
<dbReference type="GO" id="GO:0008285">
    <property type="term" value="P:negative regulation of cell population proliferation"/>
    <property type="evidence" value="ECO:0007669"/>
    <property type="project" value="UniProtKB-ARBA"/>
</dbReference>
<feature type="compositionally biased region" description="Polar residues" evidence="18">
    <location>
        <begin position="639"/>
        <end position="650"/>
    </location>
</feature>
<evidence type="ECO:0000256" key="18">
    <source>
        <dbReference type="SAM" id="MobiDB-lite"/>
    </source>
</evidence>
<evidence type="ECO:0000256" key="9">
    <source>
        <dbReference type="ARBA" id="ARBA00023054"/>
    </source>
</evidence>
<keyword evidence="9 17" id="KW-0175">Coiled coil</keyword>
<comment type="subcellular location">
    <subcellularLocation>
        <location evidence="4">Cytoplasm</location>
        <location evidence="4">Cytosol</location>
    </subcellularLocation>
    <subcellularLocation>
        <location evidence="3">Lysosome</location>
    </subcellularLocation>
    <subcellularLocation>
        <location evidence="1">Nucleus</location>
    </subcellularLocation>
    <subcellularLocation>
        <location evidence="2">Preautophagosomal structure</location>
    </subcellularLocation>
</comment>
<organism evidence="20 21">
    <name type="scientific">Callosobruchus maculatus</name>
    <name type="common">Southern cowpea weevil</name>
    <name type="synonym">Pulse bruchid</name>
    <dbReference type="NCBI Taxonomy" id="64391"/>
    <lineage>
        <taxon>Eukaryota</taxon>
        <taxon>Metazoa</taxon>
        <taxon>Ecdysozoa</taxon>
        <taxon>Arthropoda</taxon>
        <taxon>Hexapoda</taxon>
        <taxon>Insecta</taxon>
        <taxon>Pterygota</taxon>
        <taxon>Neoptera</taxon>
        <taxon>Endopterygota</taxon>
        <taxon>Coleoptera</taxon>
        <taxon>Polyphaga</taxon>
        <taxon>Cucujiformia</taxon>
        <taxon>Chrysomeloidea</taxon>
        <taxon>Chrysomelidae</taxon>
        <taxon>Bruchinae</taxon>
        <taxon>Bruchini</taxon>
        <taxon>Callosobruchus</taxon>
    </lineage>
</organism>
<evidence type="ECO:0000256" key="14">
    <source>
        <dbReference type="ARBA" id="ARBA00053494"/>
    </source>
</evidence>
<evidence type="ECO:0000256" key="1">
    <source>
        <dbReference type="ARBA" id="ARBA00004123"/>
    </source>
</evidence>
<evidence type="ECO:0000313" key="20">
    <source>
        <dbReference type="EMBL" id="VEN38249.1"/>
    </source>
</evidence>
<comment type="function">
    <text evidence="14">Involved in autophagy. Regulates early events but also late events of autophagosome formation through direct interaction with Atg16L1. Required for the formation of the autophagosome-like double-membrane structure that surrounds the Salmonella-containing vacuole (SCV) during S.typhimurium infection and subsequent xenophagy. Involved in repair of DNA damage caused by ionizing radiation, which subsequently improves cell survival by decreasing apoptosis. Inhibits PTK2/FAK1 and PTK2B/PYK2 kinase activity, affecting their downstream signaling pathways. Plays a role as a modulator of TGF-beta-signaling by restricting substrate specificity of RNF111. Functions as a DNA-binding transcription factor. Is a potent regulator of the RB1 pathway through induction of RB1 expression. Plays a crucial role in muscular differentiation. Plays an indispensable role in fetal hematopoiesis and in the regulation of neuronal homeostasis.</text>
</comment>
<sequence>MLFVFHVDSGRMMTFDMSLALESVSNLKVHVQNECQIAADKQVLLISGGECLDPNKRVCSYSAGTDTNPIFLFSKQLIESPTPPSPCVDQGIDPELEKRVRDHLDMPVTLQTVVKRTQLAQRLHELAEQLLRACERLVHDQHLQQQGWSAVVANLEDITVEFRKRAEVFELGFAEFMSEREAYLSFLKYFHSDLDVLQRIPVLSVLLELDKQNLEGSKTSEENLNTDEISTGKEMTLFEWISTADSKNTMDQLYEHCAKGLETFNGKAFETLKGEIAAILLESDNNKMKEVKGLGERLFGLENLIVQVKKLVKHQGELAQSFLNNQSRASNTKDPSVLPDLCMSHKQQLQMMAQHHRDLVDIRRRIFAAKEELSVNLYHRLRWVMYVEDKILEIDHKLVIYYESLKRLRRHLEVLQQIHLAPATYLSAIAEVVRRRAFSQSFLLWASEVACHLLTIHNEEVTRRKEFQSQFDGHFLNALFPGMDDLPPSFATQAPSMFDTGLPKITQEDIDRLKKELPDLADNLNVPDTTAVTNFFLTKSAAATTGTSVRRSLEGNPDVAVEDKLVRAVDAVGLGSQLDRQLLLKDAAGGSQTSLATPAPVVPPLKDLERGCESETDTEEFEKVGQSPLELHFDKNLPSPRSATAVTTSRPGPAQLQDASTLTEVGFPPKKPPRCFHRSLDEHGQQPASAVLGHQPMFEQDGGCDPATDFAGEEYYIDESLPSSLSTHNSQHGEYQRQLDTANTVVALLQDNLQISRSEHEKLKSCLLKMQSLAKEATTQLKNELADLKNRIMSDIVIVNEGFFNTGTGFKHKMLEYDSRNIEMLGSIRKEQEVIVQELKEIEQGNAKEIAELKERKNSLQCKVEDSDRTICELREAIDVVKQEFEAKIECLEKQLLEKEVEKEKTVKEVTDRLHREHKAEIENIRSRFKLMTMERSPSDTSLEKSGEFSSLSSHTTLLAQMAENFELDKERPSTKRSKKKGKNGRKL</sequence>
<dbReference type="GO" id="GO:0031090">
    <property type="term" value="C:organelle membrane"/>
    <property type="evidence" value="ECO:0007669"/>
    <property type="project" value="UniProtKB-ARBA"/>
</dbReference>
<keyword evidence="11" id="KW-0458">Lysosome</keyword>
<feature type="domain" description="Autophagy protein ATG17-like" evidence="19">
    <location>
        <begin position="112"/>
        <end position="476"/>
    </location>
</feature>
<dbReference type="GO" id="GO:0034517">
    <property type="term" value="P:ribophagy"/>
    <property type="evidence" value="ECO:0007669"/>
    <property type="project" value="TreeGrafter"/>
</dbReference>
<dbReference type="InterPro" id="IPR045326">
    <property type="entry name" value="ATG17-like_dom"/>
</dbReference>
<dbReference type="CDD" id="cd17060">
    <property type="entry name" value="Ubl_RB1CC1"/>
    <property type="match status" value="1"/>
</dbReference>
<dbReference type="OrthoDB" id="447953at2759"/>
<proteinExistence type="predicted"/>
<evidence type="ECO:0000256" key="16">
    <source>
        <dbReference type="ARBA" id="ARBA00080154"/>
    </source>
</evidence>
<dbReference type="GO" id="GO:0034727">
    <property type="term" value="P:piecemeal microautophagy of the nucleus"/>
    <property type="evidence" value="ECO:0007669"/>
    <property type="project" value="TreeGrafter"/>
</dbReference>
<feature type="region of interest" description="Disordered" evidence="18">
    <location>
        <begin position="631"/>
        <end position="655"/>
    </location>
</feature>
<dbReference type="GO" id="GO:0060090">
    <property type="term" value="F:molecular adaptor activity"/>
    <property type="evidence" value="ECO:0007669"/>
    <property type="project" value="TreeGrafter"/>
</dbReference>
<dbReference type="GO" id="GO:0005764">
    <property type="term" value="C:lysosome"/>
    <property type="evidence" value="ECO:0007669"/>
    <property type="project" value="UniProtKB-SubCell"/>
</dbReference>
<dbReference type="GO" id="GO:0019901">
    <property type="term" value="F:protein kinase binding"/>
    <property type="evidence" value="ECO:0007669"/>
    <property type="project" value="UniProtKB-ARBA"/>
</dbReference>
<evidence type="ECO:0000256" key="15">
    <source>
        <dbReference type="ARBA" id="ARBA00069790"/>
    </source>
</evidence>
<dbReference type="Proteomes" id="UP000410492">
    <property type="component" value="Unassembled WGS sequence"/>
</dbReference>
<evidence type="ECO:0000256" key="12">
    <source>
        <dbReference type="ARBA" id="ARBA00023242"/>
    </source>
</evidence>
<dbReference type="PANTHER" id="PTHR13222">
    <property type="entry name" value="RB1-INDUCIBLE COILED-COIL"/>
    <property type="match status" value="1"/>
</dbReference>
<keyword evidence="10" id="KW-0804">Transcription</keyword>
<keyword evidence="7" id="KW-0072">Autophagy</keyword>
<dbReference type="EMBL" id="CAACVG010004208">
    <property type="protein sequence ID" value="VEN38249.1"/>
    <property type="molecule type" value="Genomic_DNA"/>
</dbReference>
<keyword evidence="12" id="KW-0539">Nucleus</keyword>
<evidence type="ECO:0000256" key="7">
    <source>
        <dbReference type="ARBA" id="ARBA00023006"/>
    </source>
</evidence>
<keyword evidence="13" id="KW-0131">Cell cycle</keyword>
<keyword evidence="8" id="KW-0805">Transcription regulation</keyword>
<keyword evidence="6" id="KW-0597">Phosphoprotein</keyword>
<feature type="region of interest" description="Disordered" evidence="18">
    <location>
        <begin position="963"/>
        <end position="988"/>
    </location>
</feature>
<evidence type="ECO:0000256" key="11">
    <source>
        <dbReference type="ARBA" id="ARBA00023228"/>
    </source>
</evidence>